<dbReference type="AlphaFoldDB" id="A0ABD1Y3J2"/>
<reference evidence="2 3" key="1">
    <citation type="submission" date="2024-09" db="EMBL/GenBank/DDBJ databases">
        <title>Chromosome-scale assembly of Riccia fluitans.</title>
        <authorList>
            <person name="Paukszto L."/>
            <person name="Sawicki J."/>
            <person name="Karawczyk K."/>
            <person name="Piernik-Szablinska J."/>
            <person name="Szczecinska M."/>
            <person name="Mazdziarz M."/>
        </authorList>
    </citation>
    <scope>NUCLEOTIDE SEQUENCE [LARGE SCALE GENOMIC DNA]</scope>
    <source>
        <strain evidence="2">Rf_01</strain>
        <tissue evidence="2">Aerial parts of the thallus</tissue>
    </source>
</reference>
<dbReference type="Gene3D" id="3.30.930.10">
    <property type="entry name" value="Bira Bifunctional Protein, Domain 2"/>
    <property type="match status" value="1"/>
</dbReference>
<evidence type="ECO:0000313" key="2">
    <source>
        <dbReference type="EMBL" id="KAL2621243.1"/>
    </source>
</evidence>
<proteinExistence type="predicted"/>
<dbReference type="InterPro" id="IPR045864">
    <property type="entry name" value="aa-tRNA-synth_II/BPL/LPL"/>
</dbReference>
<evidence type="ECO:0000259" key="1">
    <source>
        <dbReference type="PROSITE" id="PS51733"/>
    </source>
</evidence>
<accession>A0ABD1Y3J2</accession>
<organism evidence="2 3">
    <name type="scientific">Riccia fluitans</name>
    <dbReference type="NCBI Taxonomy" id="41844"/>
    <lineage>
        <taxon>Eukaryota</taxon>
        <taxon>Viridiplantae</taxon>
        <taxon>Streptophyta</taxon>
        <taxon>Embryophyta</taxon>
        <taxon>Marchantiophyta</taxon>
        <taxon>Marchantiopsida</taxon>
        <taxon>Marchantiidae</taxon>
        <taxon>Marchantiales</taxon>
        <taxon>Ricciaceae</taxon>
        <taxon>Riccia</taxon>
    </lineage>
</organism>
<dbReference type="PANTHER" id="PTHR43506:SF1">
    <property type="entry name" value="BPL_LPL CATALYTIC DOMAIN-CONTAINING PROTEIN"/>
    <property type="match status" value="1"/>
</dbReference>
<gene>
    <name evidence="2" type="ORF">R1flu_001448</name>
</gene>
<evidence type="ECO:0000313" key="3">
    <source>
        <dbReference type="Proteomes" id="UP001605036"/>
    </source>
</evidence>
<sequence>MCGQLVYETRPLMRILKLRNFPIFDQFKLEELLLRMSADNWCLLNDGTSPPSIVMGISGKPEKLLEVEKVVKDCVPVIKRFSGGGTVIVDEGTLFVTLIRSQSVLPRLELCQTMSWTEQLYHTIFEKVHGFKLQEHDYIFNDSKFGGNAQSITKNR</sequence>
<dbReference type="PROSITE" id="PS51733">
    <property type="entry name" value="BPL_LPL_CATALYTIC"/>
    <property type="match status" value="1"/>
</dbReference>
<comment type="caution">
    <text evidence="2">The sequence shown here is derived from an EMBL/GenBank/DDBJ whole genome shotgun (WGS) entry which is preliminary data.</text>
</comment>
<dbReference type="PANTHER" id="PTHR43506">
    <property type="entry name" value="BIOTIN/LIPOATE A/B PROTEIN LIGASE FAMILY"/>
    <property type="match status" value="1"/>
</dbReference>
<dbReference type="InterPro" id="IPR053264">
    <property type="entry name" value="Lipoate-ligase_2_inactive"/>
</dbReference>
<dbReference type="EMBL" id="JBHFFA010000006">
    <property type="protein sequence ID" value="KAL2621243.1"/>
    <property type="molecule type" value="Genomic_DNA"/>
</dbReference>
<dbReference type="SUPFAM" id="SSF55681">
    <property type="entry name" value="Class II aaRS and biotin synthetases"/>
    <property type="match status" value="1"/>
</dbReference>
<name>A0ABD1Y3J2_9MARC</name>
<keyword evidence="3" id="KW-1185">Reference proteome</keyword>
<dbReference type="Pfam" id="PF21948">
    <property type="entry name" value="LplA-B_cat"/>
    <property type="match status" value="1"/>
</dbReference>
<feature type="domain" description="BPL/LPL catalytic" evidence="1">
    <location>
        <begin position="38"/>
        <end position="156"/>
    </location>
</feature>
<dbReference type="InterPro" id="IPR004143">
    <property type="entry name" value="BPL_LPL_catalytic"/>
</dbReference>
<protein>
    <recommendedName>
        <fullName evidence="1">BPL/LPL catalytic domain-containing protein</fullName>
    </recommendedName>
</protein>
<dbReference type="Proteomes" id="UP001605036">
    <property type="component" value="Unassembled WGS sequence"/>
</dbReference>